<keyword evidence="8" id="KW-1185">Reference proteome</keyword>
<keyword evidence="4 5" id="KW-0472">Membrane</keyword>
<dbReference type="OMA" id="YFFVPMA"/>
<evidence type="ECO:0000313" key="7">
    <source>
        <dbReference type="EMBL" id="ESO84356.1"/>
    </source>
</evidence>
<feature type="domain" description="G-protein coupled receptors family 2 profile 2" evidence="6">
    <location>
        <begin position="1"/>
        <end position="268"/>
    </location>
</feature>
<evidence type="ECO:0000256" key="5">
    <source>
        <dbReference type="SAM" id="Phobius"/>
    </source>
</evidence>
<dbReference type="EMBL" id="KB203534">
    <property type="protein sequence ID" value="ESO84356.1"/>
    <property type="molecule type" value="Genomic_DNA"/>
</dbReference>
<dbReference type="Pfam" id="PF00002">
    <property type="entry name" value="7tm_2"/>
    <property type="match status" value="1"/>
</dbReference>
<dbReference type="HOGENOM" id="CLU_002753_3_0_1"/>
<dbReference type="InterPro" id="IPR053231">
    <property type="entry name" value="GPCR_LN-TM7"/>
</dbReference>
<dbReference type="PRINTS" id="PR02001">
    <property type="entry name" value="GCR1CAMPR"/>
</dbReference>
<feature type="transmembrane region" description="Helical" evidence="5">
    <location>
        <begin position="108"/>
        <end position="128"/>
    </location>
</feature>
<dbReference type="GeneID" id="20252178"/>
<evidence type="ECO:0000256" key="4">
    <source>
        <dbReference type="ARBA" id="ARBA00023136"/>
    </source>
</evidence>
<feature type="transmembrane region" description="Helical" evidence="5">
    <location>
        <begin position="148"/>
        <end position="174"/>
    </location>
</feature>
<dbReference type="PANTHER" id="PTHR45902">
    <property type="entry name" value="LATROPHILIN RECEPTOR-LIKE PROTEIN A"/>
    <property type="match status" value="1"/>
</dbReference>
<dbReference type="Gene3D" id="1.20.1070.10">
    <property type="entry name" value="Rhodopsin 7-helix transmembrane proteins"/>
    <property type="match status" value="1"/>
</dbReference>
<dbReference type="Proteomes" id="UP000030746">
    <property type="component" value="Unassembled WGS sequence"/>
</dbReference>
<dbReference type="KEGG" id="lgi:LOTGIDRAFT_75274"/>
<dbReference type="InterPro" id="IPR022343">
    <property type="entry name" value="GCR1-cAMP_receptor"/>
</dbReference>
<dbReference type="OrthoDB" id="6134459at2759"/>
<feature type="non-terminal residue" evidence="7">
    <location>
        <position position="1"/>
    </location>
</feature>
<dbReference type="InterPro" id="IPR017981">
    <property type="entry name" value="GPCR_2-like_7TM"/>
</dbReference>
<proteinExistence type="predicted"/>
<feature type="transmembrane region" description="Helical" evidence="5">
    <location>
        <begin position="55"/>
        <end position="77"/>
    </location>
</feature>
<protein>
    <recommendedName>
        <fullName evidence="6">G-protein coupled receptors family 2 profile 2 domain-containing protein</fullName>
    </recommendedName>
</protein>
<evidence type="ECO:0000256" key="1">
    <source>
        <dbReference type="ARBA" id="ARBA00004141"/>
    </source>
</evidence>
<dbReference type="RefSeq" id="XP_009064907.1">
    <property type="nucleotide sequence ID" value="XM_009066659.1"/>
</dbReference>
<gene>
    <name evidence="7" type="ORF">LOTGIDRAFT_75274</name>
</gene>
<dbReference type="AlphaFoldDB" id="V3ZTX9"/>
<name>V3ZTX9_LOTGI</name>
<evidence type="ECO:0000256" key="2">
    <source>
        <dbReference type="ARBA" id="ARBA00022692"/>
    </source>
</evidence>
<dbReference type="InterPro" id="IPR000832">
    <property type="entry name" value="GPCR_2_secretin-like"/>
</dbReference>
<feature type="non-terminal residue" evidence="7">
    <location>
        <position position="275"/>
    </location>
</feature>
<evidence type="ECO:0000313" key="8">
    <source>
        <dbReference type="Proteomes" id="UP000030746"/>
    </source>
</evidence>
<accession>V3ZTX9</accession>
<keyword evidence="3 5" id="KW-1133">Transmembrane helix</keyword>
<dbReference type="PROSITE" id="PS50261">
    <property type="entry name" value="G_PROTEIN_RECEP_F2_4"/>
    <property type="match status" value="1"/>
</dbReference>
<dbReference type="CTD" id="20252178"/>
<dbReference type="CDD" id="cd15039">
    <property type="entry name" value="7tmB3_Methuselah-like"/>
    <property type="match status" value="1"/>
</dbReference>
<keyword evidence="2 5" id="KW-0812">Transmembrane</keyword>
<evidence type="ECO:0000259" key="6">
    <source>
        <dbReference type="PROSITE" id="PS50261"/>
    </source>
</evidence>
<dbReference type="GO" id="GO:0016020">
    <property type="term" value="C:membrane"/>
    <property type="evidence" value="ECO:0007669"/>
    <property type="project" value="UniProtKB-SubCell"/>
</dbReference>
<sequence length="275" mass="31255">ITAIIGRLSVVALCSVLVTYWLFKSLRNLPGINTMNLTLALLIGETMFIEGESSAIPWVCSLVAISVHYFFLASFFWMNVMSYDVYKTFANKCILTRIRGTKKFLPRYAMYAWGSPAIIVALCVFIEYGNVNDTNETYGVNHYSGCWITRPVAALITFGLPIMVIFVINTVFFIRTIICIQATAKLAHHTTRRTFSHMTGKSDVMLYVRMSTVMGFTWIFGLASSIISSIFTKPDQTVCMALRILSILFTVFNCGQGLFIFFAFIFKRRVFYLYK</sequence>
<reference evidence="7 8" key="1">
    <citation type="journal article" date="2013" name="Nature">
        <title>Insights into bilaterian evolution from three spiralian genomes.</title>
        <authorList>
            <person name="Simakov O."/>
            <person name="Marletaz F."/>
            <person name="Cho S.J."/>
            <person name="Edsinger-Gonzales E."/>
            <person name="Havlak P."/>
            <person name="Hellsten U."/>
            <person name="Kuo D.H."/>
            <person name="Larsson T."/>
            <person name="Lv J."/>
            <person name="Arendt D."/>
            <person name="Savage R."/>
            <person name="Osoegawa K."/>
            <person name="de Jong P."/>
            <person name="Grimwood J."/>
            <person name="Chapman J.A."/>
            <person name="Shapiro H."/>
            <person name="Aerts A."/>
            <person name="Otillar R.P."/>
            <person name="Terry A.Y."/>
            <person name="Boore J.L."/>
            <person name="Grigoriev I.V."/>
            <person name="Lindberg D.R."/>
            <person name="Seaver E.C."/>
            <person name="Weisblat D.A."/>
            <person name="Putnam N.H."/>
            <person name="Rokhsar D.S."/>
        </authorList>
    </citation>
    <scope>NUCLEOTIDE SEQUENCE [LARGE SCALE GENOMIC DNA]</scope>
</reference>
<feature type="transmembrane region" description="Helical" evidence="5">
    <location>
        <begin position="206"/>
        <end position="232"/>
    </location>
</feature>
<feature type="transmembrane region" description="Helical" evidence="5">
    <location>
        <begin position="244"/>
        <end position="266"/>
    </location>
</feature>
<dbReference type="GO" id="GO:0004930">
    <property type="term" value="F:G protein-coupled receptor activity"/>
    <property type="evidence" value="ECO:0007669"/>
    <property type="project" value="InterPro"/>
</dbReference>
<feature type="transmembrane region" description="Helical" evidence="5">
    <location>
        <begin position="6"/>
        <end position="23"/>
    </location>
</feature>
<dbReference type="PANTHER" id="PTHR45902:SF4">
    <property type="entry name" value="G-PROTEIN COUPLED RECEPTORS FAMILY 2 PROFILE 2 DOMAIN-CONTAINING PROTEIN"/>
    <property type="match status" value="1"/>
</dbReference>
<organism evidence="7 8">
    <name type="scientific">Lottia gigantea</name>
    <name type="common">Giant owl limpet</name>
    <dbReference type="NCBI Taxonomy" id="225164"/>
    <lineage>
        <taxon>Eukaryota</taxon>
        <taxon>Metazoa</taxon>
        <taxon>Spiralia</taxon>
        <taxon>Lophotrochozoa</taxon>
        <taxon>Mollusca</taxon>
        <taxon>Gastropoda</taxon>
        <taxon>Patellogastropoda</taxon>
        <taxon>Lottioidea</taxon>
        <taxon>Lottiidae</taxon>
        <taxon>Lottia</taxon>
    </lineage>
</organism>
<comment type="subcellular location">
    <subcellularLocation>
        <location evidence="1">Membrane</location>
        <topology evidence="1">Multi-pass membrane protein</topology>
    </subcellularLocation>
</comment>
<evidence type="ECO:0000256" key="3">
    <source>
        <dbReference type="ARBA" id="ARBA00022989"/>
    </source>
</evidence>
<dbReference type="GO" id="GO:0007166">
    <property type="term" value="P:cell surface receptor signaling pathway"/>
    <property type="evidence" value="ECO:0007669"/>
    <property type="project" value="InterPro"/>
</dbReference>